<dbReference type="SUPFAM" id="SSF90123">
    <property type="entry name" value="ABC transporter transmembrane region"/>
    <property type="match status" value="1"/>
</dbReference>
<evidence type="ECO:0000256" key="2">
    <source>
        <dbReference type="ARBA" id="ARBA00022692"/>
    </source>
</evidence>
<evidence type="ECO:0000313" key="8">
    <source>
        <dbReference type="Proteomes" id="UP000528432"/>
    </source>
</evidence>
<dbReference type="GO" id="GO:0005886">
    <property type="term" value="C:plasma membrane"/>
    <property type="evidence" value="ECO:0007669"/>
    <property type="project" value="UniProtKB-SubCell"/>
</dbReference>
<name>A0A7Y4DF27_CLOCO</name>
<keyword evidence="7" id="KW-0067">ATP-binding</keyword>
<dbReference type="PROSITE" id="PS50929">
    <property type="entry name" value="ABC_TM1F"/>
    <property type="match status" value="1"/>
</dbReference>
<reference evidence="7 8" key="1">
    <citation type="submission" date="2020-05" db="EMBL/GenBank/DDBJ databases">
        <title>Draft genome sequence of Clostridium cochlearium strain AGROS13 isolated from a sheep dairy farm in New Zealand.</title>
        <authorList>
            <person name="Gupta T.B."/>
            <person name="Jauregui R."/>
            <person name="Risson A.N."/>
            <person name="Brightwell G."/>
            <person name="Maclean P."/>
        </authorList>
    </citation>
    <scope>NUCLEOTIDE SEQUENCE [LARGE SCALE GENOMIC DNA]</scope>
    <source>
        <strain evidence="7 8">AGROS13</strain>
    </source>
</reference>
<sequence>MENIYDIETFNMEEEYLNKLDKSLNILEKAQIKSELTMSSFLTGAQAILRLGFATIIVTGGNLLMKGEITFVTYCIFLIAASRLYDFLSMTLANITEIFGADIPIKNKNTLTKNIIKL</sequence>
<accession>A0A7Y4DF27</accession>
<comment type="caution">
    <text evidence="7">The sequence shown here is derived from an EMBL/GenBank/DDBJ whole genome shotgun (WGS) entry which is preliminary data.</text>
</comment>
<comment type="subcellular location">
    <subcellularLocation>
        <location evidence="1">Cell membrane</location>
        <topology evidence="1">Multi-pass membrane protein</topology>
    </subcellularLocation>
</comment>
<dbReference type="InterPro" id="IPR036640">
    <property type="entry name" value="ABC1_TM_sf"/>
</dbReference>
<dbReference type="Proteomes" id="UP000528432">
    <property type="component" value="Unassembled WGS sequence"/>
</dbReference>
<proteinExistence type="predicted"/>
<keyword evidence="3 5" id="KW-1133">Transmembrane helix</keyword>
<dbReference type="EMBL" id="JABFIF010000045">
    <property type="protein sequence ID" value="NOH17282.1"/>
    <property type="molecule type" value="Genomic_DNA"/>
</dbReference>
<gene>
    <name evidence="7" type="ORF">HMJ28_13030</name>
</gene>
<dbReference type="GO" id="GO:0140359">
    <property type="term" value="F:ABC-type transporter activity"/>
    <property type="evidence" value="ECO:0007669"/>
    <property type="project" value="InterPro"/>
</dbReference>
<protein>
    <submittedName>
        <fullName evidence="7">ABC transporter ATP-binding protein</fullName>
    </submittedName>
</protein>
<keyword evidence="2 5" id="KW-0812">Transmembrane</keyword>
<evidence type="ECO:0000256" key="5">
    <source>
        <dbReference type="SAM" id="Phobius"/>
    </source>
</evidence>
<feature type="domain" description="ABC transmembrane type-1" evidence="6">
    <location>
        <begin position="1"/>
        <end position="98"/>
    </location>
</feature>
<feature type="transmembrane region" description="Helical" evidence="5">
    <location>
        <begin position="71"/>
        <end position="88"/>
    </location>
</feature>
<dbReference type="InterPro" id="IPR011527">
    <property type="entry name" value="ABC1_TM_dom"/>
</dbReference>
<dbReference type="Pfam" id="PF00664">
    <property type="entry name" value="ABC_membrane"/>
    <property type="match status" value="1"/>
</dbReference>
<evidence type="ECO:0000259" key="6">
    <source>
        <dbReference type="PROSITE" id="PS50929"/>
    </source>
</evidence>
<keyword evidence="7" id="KW-0547">Nucleotide-binding</keyword>
<dbReference type="GO" id="GO:0005524">
    <property type="term" value="F:ATP binding"/>
    <property type="evidence" value="ECO:0007669"/>
    <property type="project" value="UniProtKB-KW"/>
</dbReference>
<dbReference type="Gene3D" id="1.20.1560.10">
    <property type="entry name" value="ABC transporter type 1, transmembrane domain"/>
    <property type="match status" value="1"/>
</dbReference>
<dbReference type="AlphaFoldDB" id="A0A7Y4DF27"/>
<evidence type="ECO:0000313" key="7">
    <source>
        <dbReference type="EMBL" id="NOH17282.1"/>
    </source>
</evidence>
<organism evidence="7 8">
    <name type="scientific">Clostridium cochlearium</name>
    <dbReference type="NCBI Taxonomy" id="1494"/>
    <lineage>
        <taxon>Bacteria</taxon>
        <taxon>Bacillati</taxon>
        <taxon>Bacillota</taxon>
        <taxon>Clostridia</taxon>
        <taxon>Eubacteriales</taxon>
        <taxon>Clostridiaceae</taxon>
        <taxon>Clostridium</taxon>
    </lineage>
</organism>
<evidence type="ECO:0000256" key="1">
    <source>
        <dbReference type="ARBA" id="ARBA00004651"/>
    </source>
</evidence>
<feature type="transmembrane region" description="Helical" evidence="5">
    <location>
        <begin position="47"/>
        <end position="65"/>
    </location>
</feature>
<keyword evidence="4 5" id="KW-0472">Membrane</keyword>
<evidence type="ECO:0000256" key="4">
    <source>
        <dbReference type="ARBA" id="ARBA00023136"/>
    </source>
</evidence>
<dbReference type="RefSeq" id="WP_171304090.1">
    <property type="nucleotide sequence ID" value="NZ_JABFIF010000045.1"/>
</dbReference>
<evidence type="ECO:0000256" key="3">
    <source>
        <dbReference type="ARBA" id="ARBA00022989"/>
    </source>
</evidence>